<evidence type="ECO:0000313" key="10">
    <source>
        <dbReference type="Proteomes" id="UP001324115"/>
    </source>
</evidence>
<dbReference type="InterPro" id="IPR025287">
    <property type="entry name" value="WAK_GUB"/>
</dbReference>
<comment type="caution">
    <text evidence="9">The sequence shown here is derived from an EMBL/GenBank/DDBJ whole genome shotgun (WGS) entry which is preliminary data.</text>
</comment>
<evidence type="ECO:0000256" key="3">
    <source>
        <dbReference type="ARBA" id="ARBA00022679"/>
    </source>
</evidence>
<accession>A0AAN7IA04</accession>
<organism evidence="9 10">
    <name type="scientific">Quercus rubra</name>
    <name type="common">Northern red oak</name>
    <name type="synonym">Quercus borealis</name>
    <dbReference type="NCBI Taxonomy" id="3512"/>
    <lineage>
        <taxon>Eukaryota</taxon>
        <taxon>Viridiplantae</taxon>
        <taxon>Streptophyta</taxon>
        <taxon>Embryophyta</taxon>
        <taxon>Tracheophyta</taxon>
        <taxon>Spermatophyta</taxon>
        <taxon>Magnoliopsida</taxon>
        <taxon>eudicotyledons</taxon>
        <taxon>Gunneridae</taxon>
        <taxon>Pentapetalae</taxon>
        <taxon>rosids</taxon>
        <taxon>fabids</taxon>
        <taxon>Fagales</taxon>
        <taxon>Fagaceae</taxon>
        <taxon>Quercus</taxon>
    </lineage>
</organism>
<evidence type="ECO:0000256" key="1">
    <source>
        <dbReference type="ARBA" id="ARBA00004479"/>
    </source>
</evidence>
<keyword evidence="3" id="KW-0808">Transferase</keyword>
<sequence length="271" mass="29287">MNVFTKAVGLGNSSCSGAAAVCGNVTIPYPFGIEPGCYIDDWFAIDCNYTLVSPKPIISLEGTLRVNYPMSWICANGLRSARDPASLASSPFVISKLRNIFIAMGCDNFAYLQSDDFSLGIICGCMSVCEKNTLQTNSGSCNGIGCCKATIPSDLDLFTKWIAFMYKPSLKSTEDCSYASLVDQKLFEENLTNFFEVRNMSHVPVVLNWEINANLSSLIMGSNSSHSTCQFANGSSLLGNVSSTFTFTCDSGFEGNPYVLDGCQGKLLALY</sequence>
<dbReference type="InterPro" id="IPR013695">
    <property type="entry name" value="WAK"/>
</dbReference>
<keyword evidence="6" id="KW-0325">Glycoprotein</keyword>
<evidence type="ECO:0008006" key="11">
    <source>
        <dbReference type="Google" id="ProtNLM"/>
    </source>
</evidence>
<keyword evidence="4" id="KW-0732">Signal</keyword>
<evidence type="ECO:0000313" key="9">
    <source>
        <dbReference type="EMBL" id="KAK4562326.1"/>
    </source>
</evidence>
<reference evidence="9 10" key="1">
    <citation type="journal article" date="2023" name="G3 (Bethesda)">
        <title>A haplotype-resolved chromosome-scale genome for Quercus rubra L. provides insights into the genetics of adaptive traits for red oak species.</title>
        <authorList>
            <person name="Kapoor B."/>
            <person name="Jenkins J."/>
            <person name="Schmutz J."/>
            <person name="Zhebentyayeva T."/>
            <person name="Kuelheim C."/>
            <person name="Coggeshall M."/>
            <person name="Heim C."/>
            <person name="Lasky J.R."/>
            <person name="Leites L."/>
            <person name="Islam-Faridi N."/>
            <person name="Romero-Severson J."/>
            <person name="DeLeo V.L."/>
            <person name="Lucas S.M."/>
            <person name="Lazic D."/>
            <person name="Gailing O."/>
            <person name="Carlson J."/>
            <person name="Staton M."/>
        </authorList>
    </citation>
    <scope>NUCLEOTIDE SEQUENCE [LARGE SCALE GENOMIC DNA]</scope>
    <source>
        <strain evidence="9">Pseudo-F2</strain>
    </source>
</reference>
<evidence type="ECO:0000256" key="4">
    <source>
        <dbReference type="ARBA" id="ARBA00022729"/>
    </source>
</evidence>
<protein>
    <recommendedName>
        <fullName evidence="11">Wall-associated receptor kinase galacturonan-binding domain-containing protein</fullName>
    </recommendedName>
</protein>
<dbReference type="Pfam" id="PF13947">
    <property type="entry name" value="GUB_WAK_bind"/>
    <property type="match status" value="1"/>
</dbReference>
<evidence type="ECO:0000256" key="2">
    <source>
        <dbReference type="ARBA" id="ARBA00022527"/>
    </source>
</evidence>
<evidence type="ECO:0000256" key="6">
    <source>
        <dbReference type="ARBA" id="ARBA00023180"/>
    </source>
</evidence>
<dbReference type="AlphaFoldDB" id="A0AAN7IA04"/>
<dbReference type="Pfam" id="PF08488">
    <property type="entry name" value="WAK"/>
    <property type="match status" value="1"/>
</dbReference>
<dbReference type="GO" id="GO:0004674">
    <property type="term" value="F:protein serine/threonine kinase activity"/>
    <property type="evidence" value="ECO:0007669"/>
    <property type="project" value="UniProtKB-KW"/>
</dbReference>
<comment type="subcellular location">
    <subcellularLocation>
        <location evidence="1">Membrane</location>
        <topology evidence="1">Single-pass type I membrane protein</topology>
    </subcellularLocation>
</comment>
<keyword evidence="10" id="KW-1185">Reference proteome</keyword>
<keyword evidence="5" id="KW-1015">Disulfide bond</keyword>
<proteinExistence type="predicted"/>
<dbReference type="GO" id="GO:0016020">
    <property type="term" value="C:membrane"/>
    <property type="evidence" value="ECO:0007669"/>
    <property type="project" value="UniProtKB-SubCell"/>
</dbReference>
<dbReference type="GO" id="GO:0030247">
    <property type="term" value="F:polysaccharide binding"/>
    <property type="evidence" value="ECO:0007669"/>
    <property type="project" value="InterPro"/>
</dbReference>
<dbReference type="EMBL" id="JAXUIC010000011">
    <property type="protein sequence ID" value="KAK4562326.1"/>
    <property type="molecule type" value="Genomic_DNA"/>
</dbReference>
<feature type="domain" description="Wall-associated receptor kinase" evidence="7">
    <location>
        <begin position="140"/>
        <end position="214"/>
    </location>
</feature>
<evidence type="ECO:0000259" key="8">
    <source>
        <dbReference type="Pfam" id="PF13947"/>
    </source>
</evidence>
<keyword evidence="2" id="KW-0418">Kinase</keyword>
<evidence type="ECO:0000256" key="5">
    <source>
        <dbReference type="ARBA" id="ARBA00023157"/>
    </source>
</evidence>
<feature type="domain" description="Wall-associated receptor kinase galacturonan-binding" evidence="8">
    <location>
        <begin position="17"/>
        <end position="66"/>
    </location>
</feature>
<name>A0AAN7IA04_QUERU</name>
<keyword evidence="2" id="KW-0723">Serine/threonine-protein kinase</keyword>
<dbReference type="PANTHER" id="PTHR33491">
    <property type="entry name" value="OSJNBA0016N04.9 PROTEIN"/>
    <property type="match status" value="1"/>
</dbReference>
<gene>
    <name evidence="9" type="ORF">RGQ29_004991</name>
</gene>
<evidence type="ECO:0000259" key="7">
    <source>
        <dbReference type="Pfam" id="PF08488"/>
    </source>
</evidence>
<dbReference type="Proteomes" id="UP001324115">
    <property type="component" value="Unassembled WGS sequence"/>
</dbReference>